<dbReference type="Gene3D" id="3.40.50.2300">
    <property type="match status" value="1"/>
</dbReference>
<dbReference type="InterPro" id="IPR018062">
    <property type="entry name" value="HTH_AraC-typ_CS"/>
</dbReference>
<dbReference type="InterPro" id="IPR001789">
    <property type="entry name" value="Sig_transdc_resp-reg_receiver"/>
</dbReference>
<dbReference type="InterPro" id="IPR005467">
    <property type="entry name" value="His_kinase_dom"/>
</dbReference>
<keyword evidence="4" id="KW-0805">Transcription regulation</keyword>
<keyword evidence="8" id="KW-1133">Transmembrane helix</keyword>
<protein>
    <recommendedName>
        <fullName evidence="2">histidine kinase</fullName>
        <ecNumber evidence="2">2.7.13.3</ecNumber>
    </recommendedName>
</protein>
<evidence type="ECO:0000256" key="3">
    <source>
        <dbReference type="ARBA" id="ARBA00022553"/>
    </source>
</evidence>
<feature type="domain" description="Histidine kinase" evidence="11">
    <location>
        <begin position="856"/>
        <end position="1072"/>
    </location>
</feature>
<dbReference type="SUPFAM" id="SSF46689">
    <property type="entry name" value="Homeodomain-like"/>
    <property type="match status" value="1"/>
</dbReference>
<dbReference type="Pfam" id="PF07495">
    <property type="entry name" value="Y_Y_Y"/>
    <property type="match status" value="1"/>
</dbReference>
<dbReference type="Pfam" id="PF00072">
    <property type="entry name" value="Response_reg"/>
    <property type="match status" value="1"/>
</dbReference>
<dbReference type="InterPro" id="IPR011123">
    <property type="entry name" value="Y_Y_Y"/>
</dbReference>
<evidence type="ECO:0000259" key="10">
    <source>
        <dbReference type="PROSITE" id="PS01124"/>
    </source>
</evidence>
<keyword evidence="8" id="KW-0472">Membrane</keyword>
<dbReference type="Gene3D" id="1.10.10.60">
    <property type="entry name" value="Homeodomain-like"/>
    <property type="match status" value="2"/>
</dbReference>
<evidence type="ECO:0000256" key="7">
    <source>
        <dbReference type="PROSITE-ProRule" id="PRU00169"/>
    </source>
</evidence>
<sequence>MKAARIFFLFYWCIAPSINAQQSVSDYQFVSIQQELSQNTVTALAQDENDLLWIGTRSGLNRYDGINMKTFMFNGEDSLSICSNYIRSLYLTQNQKLIIGTLARGYCVYDERSETFTKLPSKKEPLELATSTINTFYEDEEGNIWMGTEHRGVFMWKKKEQVFVQYRHNENDAWGISSNKVTGIVGDDRGNLWISTWGGGLNLFDNNTKRFIHFMKDGDNGPQSNIIRCFAKGNDGTLWLGTDRGVDKVTYNRSGKYEFEHLPIKSNRGEDPFVLTILEDSQDRLWIGSENHGACVVDLETGDHHWYASQSKSEYSIKNNSIWALMEDSQGIIWVGTFNKGLYKLDEGNWKFPVYKHNPYDEQSLTHNAVSSFYEDDQGNVWIATDGGGVDYWDRKKDTFKHYRKESNPNMVDEVLSVMIDRNESVWIGNWQGGALVKKKGQKDFVPFQMEHNFDLQRDRENVFAIKEDSQGRIWFAVFRGGLLYYDPASDVFQSYAHDEYDSSSISSNDVRHVFEDSKGRFWIGTEGAGLNVLTDPSRGKFKRFYYNQDDSTTLSNNTVQCVIEDPKGRIWVGSSGGLNLYDETNQTFVHYGEENGFADEVIHSMQIDENNNLWISTNKGIVRFDPETRKVRNFDLNDGLQAMEFFKHSSFKLSDGQMLFGGVDGFNVIEPGQVSDDFDEPQVYLVDFRLSNRSVKKIDDIQYSGELMIDAQVELNYNQNDFNFEFAQINFNQSQKNQYAYRLKNYDKGWQESGSRREAYYTNVPPGNYVFEVKATNNGGEWSTKHASLAITIRPPWYATIWAYLLYGLLVMGILYYAFQTVLNRERLQTKLVLEHMELSKMQELDQMKSSFFANISHEFRSPLTLILGPLKAMIENGDFNSTREQVAMMLRNAENLLNLINQLLELSKLESGKMRLELVTMNVNEFLKPIIHSFSSMANRNNMAFKVVMPSKPVELSFDRDKLEKIAVNLLSNAFKYTNDFGKIEVALHDFPDKVILEVKDDGIGIPDEEQDFIFNRYYRVRDNKKKKSKGTGIGLSLTKELVELHHGHIEFTSRENEGTSFEVHLFKGKAHFDEEDFEHQEQTAVMVSRENQGVYELEESVIQSSSSNESLEEEEDKKLPLILVVEDNLDIRTYIKGILNSEYRVIQAEDGVQGIETAKEQIPDLIITDVMMPGKDGFELCKSIKSDVKTSHIPVILLTAKASNDSALDGFELGADYYITKPFNPKLLSLRVRNALNTRDQIRGQLNNNTLNIEPKNVKIASRDEEFITKAVSIIEENISNSEFYVDDLGKELGMSRMQLYRKLKGLIGQSANEFIRTIRLKRAAQLIKQGELNISEITYQVGFNDLQYFRDCFKKQYGMNPSEYSQGVTEKTL</sequence>
<dbReference type="SMART" id="SM00387">
    <property type="entry name" value="HATPase_c"/>
    <property type="match status" value="1"/>
</dbReference>
<evidence type="ECO:0000259" key="12">
    <source>
        <dbReference type="PROSITE" id="PS50110"/>
    </source>
</evidence>
<dbReference type="SMART" id="SM00342">
    <property type="entry name" value="HTH_ARAC"/>
    <property type="match status" value="1"/>
</dbReference>
<dbReference type="InterPro" id="IPR013783">
    <property type="entry name" value="Ig-like_fold"/>
</dbReference>
<evidence type="ECO:0000256" key="1">
    <source>
        <dbReference type="ARBA" id="ARBA00000085"/>
    </source>
</evidence>
<evidence type="ECO:0000256" key="4">
    <source>
        <dbReference type="ARBA" id="ARBA00023015"/>
    </source>
</evidence>
<keyword evidence="9" id="KW-0732">Signal</keyword>
<dbReference type="Proteomes" id="UP001300692">
    <property type="component" value="Unassembled WGS sequence"/>
</dbReference>
<dbReference type="InterPro" id="IPR036097">
    <property type="entry name" value="HisK_dim/P_sf"/>
</dbReference>
<dbReference type="CDD" id="cd00075">
    <property type="entry name" value="HATPase"/>
    <property type="match status" value="1"/>
</dbReference>
<dbReference type="Gene3D" id="2.130.10.10">
    <property type="entry name" value="YVTN repeat-like/Quinoprotein amine dehydrogenase"/>
    <property type="match status" value="3"/>
</dbReference>
<dbReference type="SUPFAM" id="SSF55874">
    <property type="entry name" value="ATPase domain of HSP90 chaperone/DNA topoisomerase II/histidine kinase"/>
    <property type="match status" value="1"/>
</dbReference>
<gene>
    <name evidence="13" type="ORF">N7U62_20765</name>
</gene>
<dbReference type="InterPro" id="IPR003661">
    <property type="entry name" value="HisK_dim/P_dom"/>
</dbReference>
<dbReference type="EC" id="2.7.13.3" evidence="2"/>
<dbReference type="EMBL" id="JAOYOD010000001">
    <property type="protein sequence ID" value="MCV9389118.1"/>
    <property type="molecule type" value="Genomic_DNA"/>
</dbReference>
<dbReference type="SUPFAM" id="SSF52172">
    <property type="entry name" value="CheY-like"/>
    <property type="match status" value="1"/>
</dbReference>
<evidence type="ECO:0000256" key="5">
    <source>
        <dbReference type="ARBA" id="ARBA00023125"/>
    </source>
</evidence>
<dbReference type="RefSeq" id="WP_264140036.1">
    <property type="nucleotide sequence ID" value="NZ_JAOYOD010000001.1"/>
</dbReference>
<dbReference type="CDD" id="cd17574">
    <property type="entry name" value="REC_OmpR"/>
    <property type="match status" value="1"/>
</dbReference>
<accession>A0ABT3CZJ1</accession>
<dbReference type="Gene3D" id="2.60.40.10">
    <property type="entry name" value="Immunoglobulins"/>
    <property type="match status" value="1"/>
</dbReference>
<evidence type="ECO:0000256" key="6">
    <source>
        <dbReference type="ARBA" id="ARBA00023163"/>
    </source>
</evidence>
<dbReference type="Pfam" id="PF02518">
    <property type="entry name" value="HATPase_c"/>
    <property type="match status" value="1"/>
</dbReference>
<reference evidence="13 14" key="1">
    <citation type="submission" date="2022-10" db="EMBL/GenBank/DDBJ databases">
        <title>Comparative genomics and taxonomic characterization of three novel marine species of genus Reichenbachiella exhibiting antioxidant and polysaccharide degradation activities.</title>
        <authorList>
            <person name="Muhammad N."/>
            <person name="Lee Y.-J."/>
            <person name="Ko J."/>
            <person name="Kim S.-G."/>
        </authorList>
    </citation>
    <scope>NUCLEOTIDE SEQUENCE [LARGE SCALE GENOMIC DNA]</scope>
    <source>
        <strain evidence="13 14">ABR2-5</strain>
    </source>
</reference>
<dbReference type="PROSITE" id="PS00041">
    <property type="entry name" value="HTH_ARAC_FAMILY_1"/>
    <property type="match status" value="1"/>
</dbReference>
<feature type="chain" id="PRO_5046074952" description="histidine kinase" evidence="9">
    <location>
        <begin position="21"/>
        <end position="1377"/>
    </location>
</feature>
<dbReference type="PRINTS" id="PR00344">
    <property type="entry name" value="BCTRLSENSOR"/>
</dbReference>
<dbReference type="InterPro" id="IPR003594">
    <property type="entry name" value="HATPase_dom"/>
</dbReference>
<evidence type="ECO:0000313" key="14">
    <source>
        <dbReference type="Proteomes" id="UP001300692"/>
    </source>
</evidence>
<evidence type="ECO:0000259" key="11">
    <source>
        <dbReference type="PROSITE" id="PS50109"/>
    </source>
</evidence>
<dbReference type="InterPro" id="IPR015943">
    <property type="entry name" value="WD40/YVTN_repeat-like_dom_sf"/>
</dbReference>
<dbReference type="InterPro" id="IPR004358">
    <property type="entry name" value="Sig_transdc_His_kin-like_C"/>
</dbReference>
<dbReference type="PROSITE" id="PS50110">
    <property type="entry name" value="RESPONSE_REGULATORY"/>
    <property type="match status" value="1"/>
</dbReference>
<organism evidence="13 14">
    <name type="scientific">Reichenbachiella ulvae</name>
    <dbReference type="NCBI Taxonomy" id="2980104"/>
    <lineage>
        <taxon>Bacteria</taxon>
        <taxon>Pseudomonadati</taxon>
        <taxon>Bacteroidota</taxon>
        <taxon>Cytophagia</taxon>
        <taxon>Cytophagales</taxon>
        <taxon>Reichenbachiellaceae</taxon>
        <taxon>Reichenbachiella</taxon>
    </lineage>
</organism>
<dbReference type="Pfam" id="PF00512">
    <property type="entry name" value="HisKA"/>
    <property type="match status" value="1"/>
</dbReference>
<dbReference type="SMART" id="SM00388">
    <property type="entry name" value="HisKA"/>
    <property type="match status" value="1"/>
</dbReference>
<dbReference type="Gene3D" id="3.30.565.10">
    <property type="entry name" value="Histidine kinase-like ATPase, C-terminal domain"/>
    <property type="match status" value="1"/>
</dbReference>
<feature type="modified residue" description="4-aspartylphosphate" evidence="7">
    <location>
        <position position="1172"/>
    </location>
</feature>
<dbReference type="InterPro" id="IPR018060">
    <property type="entry name" value="HTH_AraC"/>
</dbReference>
<dbReference type="PANTHER" id="PTHR43547:SF2">
    <property type="entry name" value="HYBRID SIGNAL TRANSDUCTION HISTIDINE KINASE C"/>
    <property type="match status" value="1"/>
</dbReference>
<keyword evidence="14" id="KW-1185">Reference proteome</keyword>
<keyword evidence="3 7" id="KW-0597">Phosphoprotein</keyword>
<dbReference type="PANTHER" id="PTHR43547">
    <property type="entry name" value="TWO-COMPONENT HISTIDINE KINASE"/>
    <property type="match status" value="1"/>
</dbReference>
<feature type="signal peptide" evidence="9">
    <location>
        <begin position="1"/>
        <end position="20"/>
    </location>
</feature>
<name>A0ABT3CZJ1_9BACT</name>
<feature type="transmembrane region" description="Helical" evidence="8">
    <location>
        <begin position="798"/>
        <end position="820"/>
    </location>
</feature>
<evidence type="ECO:0000313" key="13">
    <source>
        <dbReference type="EMBL" id="MCV9389118.1"/>
    </source>
</evidence>
<dbReference type="Pfam" id="PF12833">
    <property type="entry name" value="HTH_18"/>
    <property type="match status" value="1"/>
</dbReference>
<feature type="domain" description="Response regulatory" evidence="12">
    <location>
        <begin position="1124"/>
        <end position="1239"/>
    </location>
</feature>
<proteinExistence type="predicted"/>
<dbReference type="CDD" id="cd00082">
    <property type="entry name" value="HisKA"/>
    <property type="match status" value="1"/>
</dbReference>
<evidence type="ECO:0000256" key="2">
    <source>
        <dbReference type="ARBA" id="ARBA00012438"/>
    </source>
</evidence>
<evidence type="ECO:0000256" key="9">
    <source>
        <dbReference type="SAM" id="SignalP"/>
    </source>
</evidence>
<keyword evidence="8" id="KW-0812">Transmembrane</keyword>
<dbReference type="InterPro" id="IPR009057">
    <property type="entry name" value="Homeodomain-like_sf"/>
</dbReference>
<feature type="domain" description="HTH araC/xylS-type" evidence="10">
    <location>
        <begin position="1272"/>
        <end position="1371"/>
    </location>
</feature>
<dbReference type="PROSITE" id="PS50109">
    <property type="entry name" value="HIS_KIN"/>
    <property type="match status" value="1"/>
</dbReference>
<comment type="catalytic activity">
    <reaction evidence="1">
        <text>ATP + protein L-histidine = ADP + protein N-phospho-L-histidine.</text>
        <dbReference type="EC" id="2.7.13.3"/>
    </reaction>
</comment>
<dbReference type="Gene3D" id="1.10.287.130">
    <property type="match status" value="1"/>
</dbReference>
<comment type="caution">
    <text evidence="13">The sequence shown here is derived from an EMBL/GenBank/DDBJ whole genome shotgun (WGS) entry which is preliminary data.</text>
</comment>
<dbReference type="SMART" id="SM00448">
    <property type="entry name" value="REC"/>
    <property type="match status" value="1"/>
</dbReference>
<keyword evidence="5" id="KW-0238">DNA-binding</keyword>
<dbReference type="SUPFAM" id="SSF47384">
    <property type="entry name" value="Homodimeric domain of signal transducing histidine kinase"/>
    <property type="match status" value="1"/>
</dbReference>
<keyword evidence="6" id="KW-0804">Transcription</keyword>
<dbReference type="SUPFAM" id="SSF63829">
    <property type="entry name" value="Calcium-dependent phosphotriesterase"/>
    <property type="match status" value="3"/>
</dbReference>
<dbReference type="InterPro" id="IPR011006">
    <property type="entry name" value="CheY-like_superfamily"/>
</dbReference>
<dbReference type="Pfam" id="PF07494">
    <property type="entry name" value="Reg_prop"/>
    <property type="match status" value="9"/>
</dbReference>
<dbReference type="InterPro" id="IPR011110">
    <property type="entry name" value="Reg_prop"/>
</dbReference>
<evidence type="ECO:0000256" key="8">
    <source>
        <dbReference type="SAM" id="Phobius"/>
    </source>
</evidence>
<dbReference type="InterPro" id="IPR036890">
    <property type="entry name" value="HATPase_C_sf"/>
</dbReference>
<dbReference type="PROSITE" id="PS01124">
    <property type="entry name" value="HTH_ARAC_FAMILY_2"/>
    <property type="match status" value="1"/>
</dbReference>